<keyword evidence="2" id="KW-0732">Signal</keyword>
<protein>
    <submittedName>
        <fullName evidence="3">Uncharacterized protein</fullName>
    </submittedName>
</protein>
<gene>
    <name evidence="3" type="ORF">F5147DRAFT_713265</name>
</gene>
<accession>A0A9P7F032</accession>
<name>A0A9P7F032_9AGAM</name>
<dbReference type="EMBL" id="JABBWM010000060">
    <property type="protein sequence ID" value="KAG2098698.1"/>
    <property type="molecule type" value="Genomic_DNA"/>
</dbReference>
<dbReference type="PROSITE" id="PS51257">
    <property type="entry name" value="PROKAR_LIPOPROTEIN"/>
    <property type="match status" value="1"/>
</dbReference>
<feature type="signal peptide" evidence="2">
    <location>
        <begin position="1"/>
        <end position="18"/>
    </location>
</feature>
<keyword evidence="4" id="KW-1185">Reference proteome</keyword>
<evidence type="ECO:0000313" key="4">
    <source>
        <dbReference type="Proteomes" id="UP000823399"/>
    </source>
</evidence>
<reference evidence="3" key="1">
    <citation type="journal article" date="2020" name="New Phytol.">
        <title>Comparative genomics reveals dynamic genome evolution in host specialist ectomycorrhizal fungi.</title>
        <authorList>
            <person name="Lofgren L.A."/>
            <person name="Nguyen N.H."/>
            <person name="Vilgalys R."/>
            <person name="Ruytinx J."/>
            <person name="Liao H.L."/>
            <person name="Branco S."/>
            <person name="Kuo A."/>
            <person name="LaButti K."/>
            <person name="Lipzen A."/>
            <person name="Andreopoulos W."/>
            <person name="Pangilinan J."/>
            <person name="Riley R."/>
            <person name="Hundley H."/>
            <person name="Na H."/>
            <person name="Barry K."/>
            <person name="Grigoriev I.V."/>
            <person name="Stajich J.E."/>
            <person name="Kennedy P.G."/>
        </authorList>
    </citation>
    <scope>NUCLEOTIDE SEQUENCE</scope>
    <source>
        <strain evidence="3">FC423</strain>
    </source>
</reference>
<evidence type="ECO:0000256" key="2">
    <source>
        <dbReference type="SAM" id="SignalP"/>
    </source>
</evidence>
<dbReference type="Proteomes" id="UP000823399">
    <property type="component" value="Unassembled WGS sequence"/>
</dbReference>
<organism evidence="3 4">
    <name type="scientific">Suillus discolor</name>
    <dbReference type="NCBI Taxonomy" id="1912936"/>
    <lineage>
        <taxon>Eukaryota</taxon>
        <taxon>Fungi</taxon>
        <taxon>Dikarya</taxon>
        <taxon>Basidiomycota</taxon>
        <taxon>Agaricomycotina</taxon>
        <taxon>Agaricomycetes</taxon>
        <taxon>Agaricomycetidae</taxon>
        <taxon>Boletales</taxon>
        <taxon>Suillineae</taxon>
        <taxon>Suillaceae</taxon>
        <taxon>Suillus</taxon>
    </lineage>
</organism>
<dbReference type="GeneID" id="64700658"/>
<feature type="region of interest" description="Disordered" evidence="1">
    <location>
        <begin position="48"/>
        <end position="68"/>
    </location>
</feature>
<evidence type="ECO:0000313" key="3">
    <source>
        <dbReference type="EMBL" id="KAG2098698.1"/>
    </source>
</evidence>
<dbReference type="AlphaFoldDB" id="A0A9P7F032"/>
<dbReference type="RefSeq" id="XP_041288946.1">
    <property type="nucleotide sequence ID" value="XM_041438399.1"/>
</dbReference>
<sequence length="86" mass="9342">MKLSALLFVLASACTVLATPMVSLSGCMGILLFGANLSSAQPVETGLVARNPLPTPPDWKRAPQPTADWKREVEHHHLARQTPPDW</sequence>
<feature type="chain" id="PRO_5040516991" evidence="2">
    <location>
        <begin position="19"/>
        <end position="86"/>
    </location>
</feature>
<evidence type="ECO:0000256" key="1">
    <source>
        <dbReference type="SAM" id="MobiDB-lite"/>
    </source>
</evidence>
<proteinExistence type="predicted"/>
<comment type="caution">
    <text evidence="3">The sequence shown here is derived from an EMBL/GenBank/DDBJ whole genome shotgun (WGS) entry which is preliminary data.</text>
</comment>